<comment type="catalytic activity">
    <reaction evidence="11">
        <text>(R)-pantoate + beta-alanine + ATP = (R)-pantothenate + AMP + diphosphate + H(+)</text>
        <dbReference type="Rhea" id="RHEA:10912"/>
        <dbReference type="ChEBI" id="CHEBI:15378"/>
        <dbReference type="ChEBI" id="CHEBI:15980"/>
        <dbReference type="ChEBI" id="CHEBI:29032"/>
        <dbReference type="ChEBI" id="CHEBI:30616"/>
        <dbReference type="ChEBI" id="CHEBI:33019"/>
        <dbReference type="ChEBI" id="CHEBI:57966"/>
        <dbReference type="ChEBI" id="CHEBI:456215"/>
        <dbReference type="EC" id="6.3.2.1"/>
    </reaction>
</comment>
<evidence type="ECO:0000256" key="2">
    <source>
        <dbReference type="ARBA" id="ARBA00009256"/>
    </source>
</evidence>
<dbReference type="OrthoDB" id="2020436at2759"/>
<keyword evidence="8" id="KW-0067">ATP-binding</keyword>
<dbReference type="Gene3D" id="3.40.50.620">
    <property type="entry name" value="HUPs"/>
    <property type="match status" value="1"/>
</dbReference>
<dbReference type="RefSeq" id="XP_031856071.1">
    <property type="nucleotide sequence ID" value="XM_032000180.1"/>
</dbReference>
<dbReference type="Proteomes" id="UP000398389">
    <property type="component" value="Unassembled WGS sequence"/>
</dbReference>
<dbReference type="GeneID" id="43584280"/>
<evidence type="ECO:0000313" key="13">
    <source>
        <dbReference type="Proteomes" id="UP000398389"/>
    </source>
</evidence>
<dbReference type="FunFam" id="3.40.50.620:FF:000013">
    <property type="entry name" value="Pantothenate synthetase"/>
    <property type="match status" value="1"/>
</dbReference>
<keyword evidence="6" id="KW-0566">Pantothenate biosynthesis</keyword>
<reference evidence="12 13" key="1">
    <citation type="submission" date="2019-09" db="EMBL/GenBank/DDBJ databases">
        <authorList>
            <person name="Brejova B."/>
        </authorList>
    </citation>
    <scope>NUCLEOTIDE SEQUENCE [LARGE SCALE GENOMIC DNA]</scope>
</reference>
<dbReference type="SUPFAM" id="SSF52374">
    <property type="entry name" value="Nucleotidylyl transferase"/>
    <property type="match status" value="1"/>
</dbReference>
<evidence type="ECO:0000256" key="5">
    <source>
        <dbReference type="ARBA" id="ARBA00022598"/>
    </source>
</evidence>
<dbReference type="PANTHER" id="PTHR21299:SF1">
    <property type="entry name" value="PANTOATE--BETA-ALANINE LIGASE"/>
    <property type="match status" value="1"/>
</dbReference>
<sequence>MYPLGFFVKSFSKPPAIYLSHIFRRLWTNAATPPYSPTPAMTQSPTPVNVFRTIQDIRAWRRAALLEGKTVGLVPTMGALHQGHLNLVSQSVKNNDFTIVSIFVNPSQFAPHEDLDAYPRTLDADIDALSTVLSPNPIAVFVPTVAEMYPSGIPLEQAKQRGAFVEVKGLSEQLEGSIRPQFFRGVATVVTKLLNIVTPEVAYFGQKDIQQVVVVKRMVKDLLINTEIFMVPTVREHNLLAMSSRNTYLTQDSRAHSCILYQALAAGESLYKSGETSRAKIMEAIRNVIKPYEKKSDTPESQFAVDVEYVSLADTVDLQEVDEVDPAVGAILSSAIRVPNKSGTQTRIIDNIILH</sequence>
<dbReference type="UniPathway" id="UPA00028">
    <property type="reaction ID" value="UER00005"/>
</dbReference>
<dbReference type="GO" id="GO:0015940">
    <property type="term" value="P:pantothenate biosynthetic process"/>
    <property type="evidence" value="ECO:0007669"/>
    <property type="project" value="UniProtKB-UniPathway"/>
</dbReference>
<evidence type="ECO:0000256" key="6">
    <source>
        <dbReference type="ARBA" id="ARBA00022655"/>
    </source>
</evidence>
<keyword evidence="7" id="KW-0547">Nucleotide-binding</keyword>
<evidence type="ECO:0000313" key="12">
    <source>
        <dbReference type="EMBL" id="VVT56979.1"/>
    </source>
</evidence>
<comment type="pathway">
    <text evidence="1">Cofactor biosynthesis; (R)-pantothenate biosynthesis; (R)-pantothenate from (R)-pantoate and beta-alanine: step 1/1.</text>
</comment>
<dbReference type="CDD" id="cd00560">
    <property type="entry name" value="PanC"/>
    <property type="match status" value="1"/>
</dbReference>
<evidence type="ECO:0000256" key="11">
    <source>
        <dbReference type="ARBA" id="ARBA00048258"/>
    </source>
</evidence>
<evidence type="ECO:0000256" key="8">
    <source>
        <dbReference type="ARBA" id="ARBA00022840"/>
    </source>
</evidence>
<dbReference type="Pfam" id="PF02569">
    <property type="entry name" value="Pantoate_ligase"/>
    <property type="match status" value="1"/>
</dbReference>
<keyword evidence="5" id="KW-0436">Ligase</keyword>
<protein>
    <recommendedName>
        <fullName evidence="4">Pantoate--beta-alanine ligase</fullName>
        <ecNumber evidence="3">6.3.2.1</ecNumber>
    </recommendedName>
    <alternativeName>
        <fullName evidence="10">Pantoate-activating enzyme</fullName>
    </alternativeName>
    <alternativeName>
        <fullName evidence="9">Pantothenate synthetase</fullName>
    </alternativeName>
</protein>
<dbReference type="GO" id="GO:0005524">
    <property type="term" value="F:ATP binding"/>
    <property type="evidence" value="ECO:0007669"/>
    <property type="project" value="UniProtKB-KW"/>
</dbReference>
<comment type="similarity">
    <text evidence="2">Belongs to the pantothenate synthetase family.</text>
</comment>
<evidence type="ECO:0000256" key="1">
    <source>
        <dbReference type="ARBA" id="ARBA00004990"/>
    </source>
</evidence>
<evidence type="ECO:0000256" key="4">
    <source>
        <dbReference type="ARBA" id="ARBA00015647"/>
    </source>
</evidence>
<keyword evidence="13" id="KW-1185">Reference proteome</keyword>
<name>A0A5E8BZB7_9ASCO</name>
<dbReference type="EMBL" id="CABVLU010000004">
    <property type="protein sequence ID" value="VVT56979.1"/>
    <property type="molecule type" value="Genomic_DNA"/>
</dbReference>
<evidence type="ECO:0000256" key="3">
    <source>
        <dbReference type="ARBA" id="ARBA00012219"/>
    </source>
</evidence>
<evidence type="ECO:0000256" key="10">
    <source>
        <dbReference type="ARBA" id="ARBA00032806"/>
    </source>
</evidence>
<dbReference type="InterPro" id="IPR042176">
    <property type="entry name" value="Pantoate_ligase_C"/>
</dbReference>
<proteinExistence type="inferred from homology"/>
<accession>A0A5E8BZB7</accession>
<dbReference type="InterPro" id="IPR014729">
    <property type="entry name" value="Rossmann-like_a/b/a_fold"/>
</dbReference>
<organism evidence="12 13">
    <name type="scientific">Magnusiomyces paraingens</name>
    <dbReference type="NCBI Taxonomy" id="2606893"/>
    <lineage>
        <taxon>Eukaryota</taxon>
        <taxon>Fungi</taxon>
        <taxon>Dikarya</taxon>
        <taxon>Ascomycota</taxon>
        <taxon>Saccharomycotina</taxon>
        <taxon>Dipodascomycetes</taxon>
        <taxon>Dipodascales</taxon>
        <taxon>Dipodascaceae</taxon>
        <taxon>Magnusiomyces</taxon>
    </lineage>
</organism>
<evidence type="ECO:0000256" key="7">
    <source>
        <dbReference type="ARBA" id="ARBA00022741"/>
    </source>
</evidence>
<dbReference type="PANTHER" id="PTHR21299">
    <property type="entry name" value="CYTIDYLATE KINASE/PANTOATE-BETA-ALANINE LIGASE"/>
    <property type="match status" value="1"/>
</dbReference>
<evidence type="ECO:0000256" key="9">
    <source>
        <dbReference type="ARBA" id="ARBA00029902"/>
    </source>
</evidence>
<dbReference type="GO" id="GO:0004592">
    <property type="term" value="F:pantoate-beta-alanine ligase activity"/>
    <property type="evidence" value="ECO:0007669"/>
    <property type="project" value="UniProtKB-EC"/>
</dbReference>
<dbReference type="EC" id="6.3.2.1" evidence="3"/>
<gene>
    <name evidence="12" type="ORF">SAPINGB_P005466</name>
</gene>
<dbReference type="HAMAP" id="MF_00158">
    <property type="entry name" value="PanC"/>
    <property type="match status" value="1"/>
</dbReference>
<dbReference type="InterPro" id="IPR003721">
    <property type="entry name" value="Pantoate_ligase"/>
</dbReference>
<dbReference type="AlphaFoldDB" id="A0A5E8BZB7"/>
<dbReference type="NCBIfam" id="TIGR00018">
    <property type="entry name" value="panC"/>
    <property type="match status" value="1"/>
</dbReference>
<dbReference type="Gene3D" id="3.30.1300.10">
    <property type="entry name" value="Pantoate-beta-alanine ligase, C-terminal domain"/>
    <property type="match status" value="1"/>
</dbReference>